<keyword evidence="3" id="KW-1185">Reference proteome</keyword>
<feature type="region of interest" description="Disordered" evidence="1">
    <location>
        <begin position="101"/>
        <end position="193"/>
    </location>
</feature>
<dbReference type="EMBL" id="CAJPVJ010002286">
    <property type="protein sequence ID" value="CAG2166068.1"/>
    <property type="molecule type" value="Genomic_DNA"/>
</dbReference>
<dbReference type="EMBL" id="OC917111">
    <property type="protein sequence ID" value="CAD7646185.1"/>
    <property type="molecule type" value="Genomic_DNA"/>
</dbReference>
<reference evidence="2" key="1">
    <citation type="submission" date="2020-11" db="EMBL/GenBank/DDBJ databases">
        <authorList>
            <person name="Tran Van P."/>
        </authorList>
    </citation>
    <scope>NUCLEOTIDE SEQUENCE</scope>
</reference>
<feature type="compositionally biased region" description="Basic and acidic residues" evidence="1">
    <location>
        <begin position="115"/>
        <end position="147"/>
    </location>
</feature>
<protein>
    <submittedName>
        <fullName evidence="2">Uncharacterized protein</fullName>
    </submittedName>
</protein>
<evidence type="ECO:0000313" key="2">
    <source>
        <dbReference type="EMBL" id="CAD7646185.1"/>
    </source>
</evidence>
<feature type="region of interest" description="Disordered" evidence="1">
    <location>
        <begin position="39"/>
        <end position="63"/>
    </location>
</feature>
<dbReference type="OrthoDB" id="10525527at2759"/>
<dbReference type="Proteomes" id="UP000728032">
    <property type="component" value="Unassembled WGS sequence"/>
</dbReference>
<dbReference type="AlphaFoldDB" id="A0A7R9LQW6"/>
<accession>A0A7R9LQW6</accession>
<name>A0A7R9LQW6_9ACAR</name>
<feature type="non-terminal residue" evidence="2">
    <location>
        <position position="1"/>
    </location>
</feature>
<feature type="compositionally biased region" description="Basic and acidic residues" evidence="1">
    <location>
        <begin position="49"/>
        <end position="63"/>
    </location>
</feature>
<evidence type="ECO:0000256" key="1">
    <source>
        <dbReference type="SAM" id="MobiDB-lite"/>
    </source>
</evidence>
<evidence type="ECO:0000313" key="3">
    <source>
        <dbReference type="Proteomes" id="UP000728032"/>
    </source>
</evidence>
<sequence length="193" mass="21929">MEDEDLEEMKFLREKYRTMEAVDNKKIIGFKFDLNSATKRSQTIPKSMQPKEDHSLQDPEDKHMTEVMGFSTFGRTKSSTKNESKSAQKFDIEKLLAERPNANKWKVFGQSSGDIDDKNDSTNSSETKEAPNKDIKSDDKSDNKSTEKQTIMANEDDSDSDSDLIGPPLPPGFQLESETKEDTEERSDDELSD</sequence>
<proteinExistence type="predicted"/>
<gene>
    <name evidence="2" type="ORF">ONB1V03_LOCUS5597</name>
</gene>
<organism evidence="2">
    <name type="scientific">Oppiella nova</name>
    <dbReference type="NCBI Taxonomy" id="334625"/>
    <lineage>
        <taxon>Eukaryota</taxon>
        <taxon>Metazoa</taxon>
        <taxon>Ecdysozoa</taxon>
        <taxon>Arthropoda</taxon>
        <taxon>Chelicerata</taxon>
        <taxon>Arachnida</taxon>
        <taxon>Acari</taxon>
        <taxon>Acariformes</taxon>
        <taxon>Sarcoptiformes</taxon>
        <taxon>Oribatida</taxon>
        <taxon>Brachypylina</taxon>
        <taxon>Oppioidea</taxon>
        <taxon>Oppiidae</taxon>
        <taxon>Oppiella</taxon>
    </lineage>
</organism>
<feature type="compositionally biased region" description="Acidic residues" evidence="1">
    <location>
        <begin position="179"/>
        <end position="193"/>
    </location>
</feature>